<sequence>MKKKKKNTKNHCSCKAVSMKKGRNKKVTFLRVFFKKHSKQIFKYSIKILEVVKVIVDLYIKIRGLK</sequence>
<evidence type="ECO:0000313" key="2">
    <source>
        <dbReference type="Proteomes" id="UP000070260"/>
    </source>
</evidence>
<protein>
    <submittedName>
        <fullName evidence="1">Uncharacterized protein</fullName>
    </submittedName>
</protein>
<gene>
    <name evidence="1" type="ORF">JFP838_12815</name>
</gene>
<dbReference type="RefSeq" id="WP_061429059.1">
    <property type="nucleotide sequence ID" value="NZ_CATNZO010000001.1"/>
</dbReference>
<name>A0A140GST1_CLOPF</name>
<dbReference type="EMBL" id="CP010994">
    <property type="protein sequence ID" value="AMN36610.1"/>
    <property type="molecule type" value="Genomic_DNA"/>
</dbReference>
<organism evidence="1 2">
    <name type="scientific">Clostridium perfringens</name>
    <dbReference type="NCBI Taxonomy" id="1502"/>
    <lineage>
        <taxon>Bacteria</taxon>
        <taxon>Bacillati</taxon>
        <taxon>Bacillota</taxon>
        <taxon>Clostridia</taxon>
        <taxon>Eubacteriales</taxon>
        <taxon>Clostridiaceae</taxon>
        <taxon>Clostridium</taxon>
    </lineage>
</organism>
<reference evidence="1 2" key="1">
    <citation type="journal article" date="2016" name="PLoS ONE">
        <title>Plasmid Characterization and Chromosome Analysis of Two netF+ Clostridium perfringens Isolates Associated with Foal and Canine Necrotizing Enteritis.</title>
        <authorList>
            <person name="Mehdizadeh Gohari I."/>
            <person name="Kropinski A.M."/>
            <person name="Weese S.J."/>
            <person name="Parreira V.R."/>
            <person name="Whitehead A.E."/>
            <person name="Boerlin P."/>
            <person name="Prescott J.F."/>
        </authorList>
    </citation>
    <scope>NUCLEOTIDE SEQUENCE [LARGE SCALE GENOMIC DNA]</scope>
    <source>
        <strain evidence="1 2">JP838</strain>
    </source>
</reference>
<dbReference type="Proteomes" id="UP000070260">
    <property type="component" value="Chromosome"/>
</dbReference>
<dbReference type="AlphaFoldDB" id="A0A140GST1"/>
<dbReference type="PATRIC" id="fig|1502.177.peg.2618"/>
<proteinExistence type="predicted"/>
<accession>A0A140GST1</accession>
<evidence type="ECO:0000313" key="1">
    <source>
        <dbReference type="EMBL" id="AMN36610.1"/>
    </source>
</evidence>